<dbReference type="EMBL" id="BMMS01000020">
    <property type="protein sequence ID" value="GGO93430.1"/>
    <property type="molecule type" value="Genomic_DNA"/>
</dbReference>
<accession>A0A917ZW57</accession>
<dbReference type="SUPFAM" id="SSF53850">
    <property type="entry name" value="Periplasmic binding protein-like II"/>
    <property type="match status" value="1"/>
</dbReference>
<evidence type="ECO:0000256" key="1">
    <source>
        <dbReference type="ARBA" id="ARBA00009437"/>
    </source>
</evidence>
<sequence>MRSLSRVSLRQFEYFVAVAEEGSLSRAAARLSVAQPSLSQQLRTLERRVGGPLFERLPRGMQLTPAGRAFLPQALATLRDAERAYRSARAATTGESAELEIATVSSIAAGILPDVIRTWHERHAGCPIRLDEFSHRDLMEQQVRNGLGDLAVGPRPRVWDGPVVPLGHEEFVVVLPRSHPSLGDGRATPATGIALSDLADQEWVLFGQGHGLNDLISGYCSTEGFQPPAAVRTWQVDAAARLAAAGVGPALLPDNALPAGLDAVVVPCRPRRFRELTCYLRSEPHGLVRQLVTVLQDASLGLAQHPDRPDGS</sequence>
<dbReference type="PROSITE" id="PS50931">
    <property type="entry name" value="HTH_LYSR"/>
    <property type="match status" value="1"/>
</dbReference>
<feature type="domain" description="HTH lysR-type" evidence="5">
    <location>
        <begin position="7"/>
        <end position="64"/>
    </location>
</feature>
<dbReference type="SUPFAM" id="SSF46785">
    <property type="entry name" value="Winged helix' DNA-binding domain"/>
    <property type="match status" value="1"/>
</dbReference>
<dbReference type="Gene3D" id="1.10.10.10">
    <property type="entry name" value="Winged helix-like DNA-binding domain superfamily/Winged helix DNA-binding domain"/>
    <property type="match status" value="1"/>
</dbReference>
<comment type="caution">
    <text evidence="6">The sequence shown here is derived from an EMBL/GenBank/DDBJ whole genome shotgun (WGS) entry which is preliminary data.</text>
</comment>
<dbReference type="InterPro" id="IPR000847">
    <property type="entry name" value="LysR_HTH_N"/>
</dbReference>
<dbReference type="GO" id="GO:0003677">
    <property type="term" value="F:DNA binding"/>
    <property type="evidence" value="ECO:0007669"/>
    <property type="project" value="UniProtKB-KW"/>
</dbReference>
<dbReference type="Proteomes" id="UP000641932">
    <property type="component" value="Unassembled WGS sequence"/>
</dbReference>
<dbReference type="AlphaFoldDB" id="A0A917ZW57"/>
<keyword evidence="7" id="KW-1185">Reference proteome</keyword>
<dbReference type="PANTHER" id="PTHR30346:SF28">
    <property type="entry name" value="HTH-TYPE TRANSCRIPTIONAL REGULATOR CYNR"/>
    <property type="match status" value="1"/>
</dbReference>
<dbReference type="PANTHER" id="PTHR30346">
    <property type="entry name" value="TRANSCRIPTIONAL DUAL REGULATOR HCAR-RELATED"/>
    <property type="match status" value="1"/>
</dbReference>
<dbReference type="Pfam" id="PF03466">
    <property type="entry name" value="LysR_substrate"/>
    <property type="match status" value="1"/>
</dbReference>
<dbReference type="GO" id="GO:0003700">
    <property type="term" value="F:DNA-binding transcription factor activity"/>
    <property type="evidence" value="ECO:0007669"/>
    <property type="project" value="InterPro"/>
</dbReference>
<evidence type="ECO:0000256" key="2">
    <source>
        <dbReference type="ARBA" id="ARBA00023015"/>
    </source>
</evidence>
<protein>
    <submittedName>
        <fullName evidence="6">LysR family transcriptional regulator</fullName>
    </submittedName>
</protein>
<dbReference type="CDD" id="cd05466">
    <property type="entry name" value="PBP2_LTTR_substrate"/>
    <property type="match status" value="1"/>
</dbReference>
<evidence type="ECO:0000313" key="7">
    <source>
        <dbReference type="Proteomes" id="UP000641932"/>
    </source>
</evidence>
<evidence type="ECO:0000313" key="6">
    <source>
        <dbReference type="EMBL" id="GGO93430.1"/>
    </source>
</evidence>
<dbReference type="GO" id="GO:0032993">
    <property type="term" value="C:protein-DNA complex"/>
    <property type="evidence" value="ECO:0007669"/>
    <property type="project" value="TreeGrafter"/>
</dbReference>
<evidence type="ECO:0000256" key="3">
    <source>
        <dbReference type="ARBA" id="ARBA00023125"/>
    </source>
</evidence>
<dbReference type="Gene3D" id="3.40.190.10">
    <property type="entry name" value="Periplasmic binding protein-like II"/>
    <property type="match status" value="2"/>
</dbReference>
<evidence type="ECO:0000259" key="5">
    <source>
        <dbReference type="PROSITE" id="PS50931"/>
    </source>
</evidence>
<dbReference type="FunFam" id="1.10.10.10:FF:000001">
    <property type="entry name" value="LysR family transcriptional regulator"/>
    <property type="match status" value="1"/>
</dbReference>
<dbReference type="InterPro" id="IPR005119">
    <property type="entry name" value="LysR_subst-bd"/>
</dbReference>
<reference evidence="6" key="1">
    <citation type="journal article" date="2014" name="Int. J. Syst. Evol. Microbiol.">
        <title>Complete genome sequence of Corynebacterium casei LMG S-19264T (=DSM 44701T), isolated from a smear-ripened cheese.</title>
        <authorList>
            <consortium name="US DOE Joint Genome Institute (JGI-PGF)"/>
            <person name="Walter F."/>
            <person name="Albersmeier A."/>
            <person name="Kalinowski J."/>
            <person name="Ruckert C."/>
        </authorList>
    </citation>
    <scope>NUCLEOTIDE SEQUENCE</scope>
    <source>
        <strain evidence="6">CGMCC 4.7201</strain>
    </source>
</reference>
<dbReference type="Pfam" id="PF00126">
    <property type="entry name" value="HTH_1"/>
    <property type="match status" value="1"/>
</dbReference>
<dbReference type="PRINTS" id="PR00039">
    <property type="entry name" value="HTHLYSR"/>
</dbReference>
<keyword evidence="3" id="KW-0238">DNA-binding</keyword>
<keyword evidence="2" id="KW-0805">Transcription regulation</keyword>
<dbReference type="InterPro" id="IPR036388">
    <property type="entry name" value="WH-like_DNA-bd_sf"/>
</dbReference>
<evidence type="ECO:0000256" key="4">
    <source>
        <dbReference type="ARBA" id="ARBA00023163"/>
    </source>
</evidence>
<dbReference type="InterPro" id="IPR036390">
    <property type="entry name" value="WH_DNA-bd_sf"/>
</dbReference>
<gene>
    <name evidence="6" type="ORF">GCM10012280_45950</name>
</gene>
<reference evidence="6" key="2">
    <citation type="submission" date="2020-09" db="EMBL/GenBank/DDBJ databases">
        <authorList>
            <person name="Sun Q."/>
            <person name="Zhou Y."/>
        </authorList>
    </citation>
    <scope>NUCLEOTIDE SEQUENCE</scope>
    <source>
        <strain evidence="6">CGMCC 4.7201</strain>
    </source>
</reference>
<name>A0A917ZW57_9ACTN</name>
<proteinExistence type="inferred from homology"/>
<comment type="similarity">
    <text evidence="1">Belongs to the LysR transcriptional regulatory family.</text>
</comment>
<organism evidence="6 7">
    <name type="scientific">Wenjunlia tyrosinilytica</name>
    <dbReference type="NCBI Taxonomy" id="1544741"/>
    <lineage>
        <taxon>Bacteria</taxon>
        <taxon>Bacillati</taxon>
        <taxon>Actinomycetota</taxon>
        <taxon>Actinomycetes</taxon>
        <taxon>Kitasatosporales</taxon>
        <taxon>Streptomycetaceae</taxon>
        <taxon>Wenjunlia</taxon>
    </lineage>
</organism>
<keyword evidence="4" id="KW-0804">Transcription</keyword>